<dbReference type="Gene3D" id="1.10.10.10">
    <property type="entry name" value="Winged helix-like DNA-binding domain superfamily/Winged helix DNA-binding domain"/>
    <property type="match status" value="1"/>
</dbReference>
<dbReference type="InterPro" id="IPR013325">
    <property type="entry name" value="RNA_pol_sigma_r2"/>
</dbReference>
<dbReference type="GO" id="GO:0003677">
    <property type="term" value="F:DNA binding"/>
    <property type="evidence" value="ECO:0007669"/>
    <property type="project" value="UniProtKB-KW"/>
</dbReference>
<comment type="similarity">
    <text evidence="1">Belongs to the sigma-70 factor family. ECF subfamily.</text>
</comment>
<keyword evidence="8" id="KW-1185">Reference proteome</keyword>
<dbReference type="Pfam" id="PF04542">
    <property type="entry name" value="Sigma70_r2"/>
    <property type="match status" value="1"/>
</dbReference>
<dbReference type="GO" id="GO:0016987">
    <property type="term" value="F:sigma factor activity"/>
    <property type="evidence" value="ECO:0007669"/>
    <property type="project" value="UniProtKB-KW"/>
</dbReference>
<evidence type="ECO:0000256" key="1">
    <source>
        <dbReference type="ARBA" id="ARBA00010641"/>
    </source>
</evidence>
<dbReference type="STRING" id="54.SAMN02745121_03400"/>
<keyword evidence="3" id="KW-0731">Sigma factor</keyword>
<evidence type="ECO:0000259" key="6">
    <source>
        <dbReference type="Pfam" id="PF04542"/>
    </source>
</evidence>
<organism evidence="7 8">
    <name type="scientific">Nannocystis exedens</name>
    <dbReference type="NCBI Taxonomy" id="54"/>
    <lineage>
        <taxon>Bacteria</taxon>
        <taxon>Pseudomonadati</taxon>
        <taxon>Myxococcota</taxon>
        <taxon>Polyangia</taxon>
        <taxon>Nannocystales</taxon>
        <taxon>Nannocystaceae</taxon>
        <taxon>Nannocystis</taxon>
    </lineage>
</organism>
<dbReference type="PANTHER" id="PTHR43133">
    <property type="entry name" value="RNA POLYMERASE ECF-TYPE SIGMA FACTO"/>
    <property type="match status" value="1"/>
</dbReference>
<keyword evidence="5" id="KW-0804">Transcription</keyword>
<dbReference type="PANTHER" id="PTHR43133:SF8">
    <property type="entry name" value="RNA POLYMERASE SIGMA FACTOR HI_1459-RELATED"/>
    <property type="match status" value="1"/>
</dbReference>
<dbReference type="AlphaFoldDB" id="A0A1I1YS00"/>
<keyword evidence="2" id="KW-0805">Transcription regulation</keyword>
<dbReference type="InterPro" id="IPR014284">
    <property type="entry name" value="RNA_pol_sigma-70_dom"/>
</dbReference>
<sequence>MAIDVEETYKRHGPMVLRRCRSLLRDEQQAVDAMHDVFVQLLVHRERLVDKGACSLLWRIATNVCLNKIRSRRRRPEDPQSELLAEIAALDDAESRGVARVVLDKMFAREPVSTGTMAVMHLVDGMTLEEVAESVGMSVSGVRKRLRTLRAGVMAREGAA</sequence>
<dbReference type="Proteomes" id="UP000199400">
    <property type="component" value="Unassembled WGS sequence"/>
</dbReference>
<dbReference type="InterPro" id="IPR036388">
    <property type="entry name" value="WH-like_DNA-bd_sf"/>
</dbReference>
<dbReference type="RefSeq" id="WP_096328417.1">
    <property type="nucleotide sequence ID" value="NZ_FOMX01000010.1"/>
</dbReference>
<dbReference type="NCBIfam" id="TIGR02937">
    <property type="entry name" value="sigma70-ECF"/>
    <property type="match status" value="1"/>
</dbReference>
<dbReference type="SUPFAM" id="SSF88946">
    <property type="entry name" value="Sigma2 domain of RNA polymerase sigma factors"/>
    <property type="match status" value="1"/>
</dbReference>
<dbReference type="InterPro" id="IPR039425">
    <property type="entry name" value="RNA_pol_sigma-70-like"/>
</dbReference>
<evidence type="ECO:0000256" key="3">
    <source>
        <dbReference type="ARBA" id="ARBA00023082"/>
    </source>
</evidence>
<gene>
    <name evidence="7" type="ORF">SAMN02745121_03400</name>
</gene>
<proteinExistence type="inferred from homology"/>
<evidence type="ECO:0000313" key="8">
    <source>
        <dbReference type="Proteomes" id="UP000199400"/>
    </source>
</evidence>
<feature type="domain" description="RNA polymerase sigma-70 region 2" evidence="6">
    <location>
        <begin position="9"/>
        <end position="75"/>
    </location>
</feature>
<keyword evidence="4" id="KW-0238">DNA-binding</keyword>
<dbReference type="EMBL" id="FOMX01000010">
    <property type="protein sequence ID" value="SFE20760.1"/>
    <property type="molecule type" value="Genomic_DNA"/>
</dbReference>
<dbReference type="OrthoDB" id="9803203at2"/>
<dbReference type="InterPro" id="IPR013324">
    <property type="entry name" value="RNA_pol_sigma_r3/r4-like"/>
</dbReference>
<reference evidence="8" key="1">
    <citation type="submission" date="2016-10" db="EMBL/GenBank/DDBJ databases">
        <authorList>
            <person name="Varghese N."/>
            <person name="Submissions S."/>
        </authorList>
    </citation>
    <scope>NUCLEOTIDE SEQUENCE [LARGE SCALE GENOMIC DNA]</scope>
    <source>
        <strain evidence="8">ATCC 25963</strain>
    </source>
</reference>
<dbReference type="GO" id="GO:0006352">
    <property type="term" value="P:DNA-templated transcription initiation"/>
    <property type="evidence" value="ECO:0007669"/>
    <property type="project" value="InterPro"/>
</dbReference>
<evidence type="ECO:0000256" key="5">
    <source>
        <dbReference type="ARBA" id="ARBA00023163"/>
    </source>
</evidence>
<dbReference type="SUPFAM" id="SSF88659">
    <property type="entry name" value="Sigma3 and sigma4 domains of RNA polymerase sigma factors"/>
    <property type="match status" value="1"/>
</dbReference>
<evidence type="ECO:0000313" key="7">
    <source>
        <dbReference type="EMBL" id="SFE20760.1"/>
    </source>
</evidence>
<accession>A0A1I1YS00</accession>
<dbReference type="InterPro" id="IPR007627">
    <property type="entry name" value="RNA_pol_sigma70_r2"/>
</dbReference>
<evidence type="ECO:0000256" key="2">
    <source>
        <dbReference type="ARBA" id="ARBA00023015"/>
    </source>
</evidence>
<evidence type="ECO:0000256" key="4">
    <source>
        <dbReference type="ARBA" id="ARBA00023125"/>
    </source>
</evidence>
<name>A0A1I1YS00_9BACT</name>
<dbReference type="Gene3D" id="1.10.1740.10">
    <property type="match status" value="1"/>
</dbReference>
<protein>
    <submittedName>
        <fullName evidence="7">RNA polymerase sigma-70 factor, ECF subfamily</fullName>
    </submittedName>
</protein>